<feature type="domain" description="Thioredoxin-like fold" evidence="9">
    <location>
        <begin position="118"/>
        <end position="243"/>
    </location>
</feature>
<accession>A0A3N5DGF8</accession>
<dbReference type="CDD" id="cd03020">
    <property type="entry name" value="DsbA_DsbC_DsbG"/>
    <property type="match status" value="1"/>
</dbReference>
<dbReference type="Proteomes" id="UP000268615">
    <property type="component" value="Unassembled WGS sequence"/>
</dbReference>
<evidence type="ECO:0000256" key="1">
    <source>
        <dbReference type="ARBA" id="ARBA00004418"/>
    </source>
</evidence>
<keyword evidence="3 7" id="KW-0732">Signal</keyword>
<evidence type="ECO:0000313" key="10">
    <source>
        <dbReference type="EMBL" id="RPH24770.1"/>
    </source>
</evidence>
<evidence type="ECO:0000256" key="5">
    <source>
        <dbReference type="ARBA" id="ARBA00023157"/>
    </source>
</evidence>
<feature type="signal peptide" evidence="7">
    <location>
        <begin position="1"/>
        <end position="20"/>
    </location>
</feature>
<evidence type="ECO:0000256" key="3">
    <source>
        <dbReference type="ARBA" id="ARBA00022729"/>
    </source>
</evidence>
<evidence type="ECO:0000256" key="4">
    <source>
        <dbReference type="ARBA" id="ARBA00022764"/>
    </source>
</evidence>
<dbReference type="InterPro" id="IPR018950">
    <property type="entry name" value="DiS-bond_isomerase_DsbC/G_N"/>
</dbReference>
<dbReference type="Gene3D" id="3.40.30.10">
    <property type="entry name" value="Glutaredoxin"/>
    <property type="match status" value="1"/>
</dbReference>
<dbReference type="Gene3D" id="3.10.450.70">
    <property type="entry name" value="Disulphide bond isomerase, DsbC/G, N-terminal"/>
    <property type="match status" value="1"/>
</dbReference>
<sequence>MKHAVWALSLGLLTSAPALAAETHLPAPITALEQQGFELKGEFKGPGDLPGYVMQFQGQGTTVFLTPDKQHAIMGNLVDAAGKNLSDAQVEKWVYAPMAKEMWQKLGQHRWIAAGKADAPRVVYAFADPYCPYCTQFWHNAQPWLQSGKVQLRVLMVGMLRPDSGQKAAAIMMADDPAQTLAEYENSKGKMALKIPSAIKPEITKALAENLALMDELGGTATPSVYYRNKEGRLQQHQGLPDEKTMKVIMGDENQP</sequence>
<evidence type="ECO:0000259" key="9">
    <source>
        <dbReference type="Pfam" id="PF13098"/>
    </source>
</evidence>
<dbReference type="OrthoDB" id="5298214at2"/>
<protein>
    <recommendedName>
        <fullName evidence="7">Thiol:disulfide interchange protein</fullName>
    </recommendedName>
</protein>
<organism evidence="10 11">
    <name type="scientific">Buttiauxella warmboldiae</name>
    <dbReference type="NCBI Taxonomy" id="82993"/>
    <lineage>
        <taxon>Bacteria</taxon>
        <taxon>Pseudomonadati</taxon>
        <taxon>Pseudomonadota</taxon>
        <taxon>Gammaproteobacteria</taxon>
        <taxon>Enterobacterales</taxon>
        <taxon>Enterobacteriaceae</taxon>
        <taxon>Buttiauxella</taxon>
    </lineage>
</organism>
<dbReference type="PANTHER" id="PTHR35272">
    <property type="entry name" value="THIOL:DISULFIDE INTERCHANGE PROTEIN DSBC-RELATED"/>
    <property type="match status" value="1"/>
</dbReference>
<dbReference type="SUPFAM" id="SSF54423">
    <property type="entry name" value="DsbC/DsbG N-terminal domain-like"/>
    <property type="match status" value="1"/>
</dbReference>
<evidence type="ECO:0000256" key="7">
    <source>
        <dbReference type="RuleBase" id="RU364038"/>
    </source>
</evidence>
<dbReference type="AlphaFoldDB" id="A0A3N5DGF8"/>
<keyword evidence="4 7" id="KW-0574">Periplasm</keyword>
<dbReference type="Pfam" id="PF13098">
    <property type="entry name" value="Thioredoxin_2"/>
    <property type="match status" value="1"/>
</dbReference>
<dbReference type="SUPFAM" id="SSF52833">
    <property type="entry name" value="Thioredoxin-like"/>
    <property type="match status" value="1"/>
</dbReference>
<comment type="caution">
    <text evidence="10">The sequence shown here is derived from an EMBL/GenBank/DDBJ whole genome shotgun (WGS) entry which is preliminary data.</text>
</comment>
<dbReference type="NCBIfam" id="NF008657">
    <property type="entry name" value="PRK11657.1"/>
    <property type="match status" value="1"/>
</dbReference>
<keyword evidence="11" id="KW-1185">Reference proteome</keyword>
<feature type="domain" description="Disulphide bond isomerase DsbC/G N-terminal" evidence="8">
    <location>
        <begin position="32"/>
        <end position="86"/>
    </location>
</feature>
<comment type="subcellular location">
    <subcellularLocation>
        <location evidence="1 7">Periplasm</location>
    </subcellularLocation>
</comment>
<dbReference type="EMBL" id="RPOH01000061">
    <property type="protein sequence ID" value="RPH24770.1"/>
    <property type="molecule type" value="Genomic_DNA"/>
</dbReference>
<keyword evidence="5" id="KW-1015">Disulfide bond</keyword>
<evidence type="ECO:0000259" key="8">
    <source>
        <dbReference type="Pfam" id="PF10411"/>
    </source>
</evidence>
<gene>
    <name evidence="10" type="primary">dsbG</name>
    <name evidence="10" type="ORF">EHN07_14005</name>
</gene>
<dbReference type="InterPro" id="IPR036249">
    <property type="entry name" value="Thioredoxin-like_sf"/>
</dbReference>
<evidence type="ECO:0000313" key="11">
    <source>
        <dbReference type="Proteomes" id="UP000268615"/>
    </source>
</evidence>
<dbReference type="InterPro" id="IPR009094">
    <property type="entry name" value="DiS-bond_isomerase_DsbC/G_N_sf"/>
</dbReference>
<dbReference type="PANTHER" id="PTHR35272:SF4">
    <property type="entry name" value="THIOL:DISULFIDE INTERCHANGE PROTEIN DSBG"/>
    <property type="match status" value="1"/>
</dbReference>
<name>A0A3N5DGF8_9ENTR</name>
<keyword evidence="6 7" id="KW-0676">Redox-active center</keyword>
<comment type="function">
    <text evidence="7">Required for disulfide bond formation in some periplasmic proteins. Acts by transferring its disulfide bond to other proteins and is reduced in the process.</text>
</comment>
<evidence type="ECO:0000256" key="6">
    <source>
        <dbReference type="ARBA" id="ARBA00023284"/>
    </source>
</evidence>
<dbReference type="Pfam" id="PF10411">
    <property type="entry name" value="DsbC_N"/>
    <property type="match status" value="1"/>
</dbReference>
<dbReference type="GO" id="GO:0042597">
    <property type="term" value="C:periplasmic space"/>
    <property type="evidence" value="ECO:0007669"/>
    <property type="project" value="UniProtKB-SubCell"/>
</dbReference>
<dbReference type="RefSeq" id="WP_124024711.1">
    <property type="nucleotide sequence ID" value="NZ_RPOH01000061.1"/>
</dbReference>
<dbReference type="InterPro" id="IPR012336">
    <property type="entry name" value="Thioredoxin-like_fold"/>
</dbReference>
<dbReference type="InterPro" id="IPR051470">
    <property type="entry name" value="Thiol:disulfide_interchange"/>
</dbReference>
<feature type="chain" id="PRO_5017854581" description="Thiol:disulfide interchange protein" evidence="7">
    <location>
        <begin position="21"/>
        <end position="256"/>
    </location>
</feature>
<reference evidence="10 11" key="1">
    <citation type="submission" date="2018-11" db="EMBL/GenBank/DDBJ databases">
        <title>Draft genome sequence of Buttiauxella warmboldiae CCUG 35512.</title>
        <authorList>
            <person name="Salva-Serra F."/>
            <person name="Marathe N."/>
            <person name="Moore E."/>
            <person name="Svensson L."/>
            <person name="Engstrom-Jakobsson H."/>
        </authorList>
    </citation>
    <scope>NUCLEOTIDE SEQUENCE [LARGE SCALE GENOMIC DNA]</scope>
    <source>
        <strain evidence="10 11">CCUG 35512</strain>
    </source>
</reference>
<evidence type="ECO:0000256" key="2">
    <source>
        <dbReference type="ARBA" id="ARBA00009813"/>
    </source>
</evidence>
<comment type="similarity">
    <text evidence="2 7">Belongs to the thioredoxin family. DsbC subfamily.</text>
</comment>
<dbReference type="InterPro" id="IPR033954">
    <property type="entry name" value="DiS-bond_Isoase_DsbC/G"/>
</dbReference>
<proteinExistence type="inferred from homology"/>